<dbReference type="EMBL" id="CAUEEQ010009849">
    <property type="protein sequence ID" value="CAJ0933853.1"/>
    <property type="molecule type" value="Genomic_DNA"/>
</dbReference>
<organism evidence="1 2">
    <name type="scientific">Ranitomeya imitator</name>
    <name type="common">mimic poison frog</name>
    <dbReference type="NCBI Taxonomy" id="111125"/>
    <lineage>
        <taxon>Eukaryota</taxon>
        <taxon>Metazoa</taxon>
        <taxon>Chordata</taxon>
        <taxon>Craniata</taxon>
        <taxon>Vertebrata</taxon>
        <taxon>Euteleostomi</taxon>
        <taxon>Amphibia</taxon>
        <taxon>Batrachia</taxon>
        <taxon>Anura</taxon>
        <taxon>Neobatrachia</taxon>
        <taxon>Hyloidea</taxon>
        <taxon>Dendrobatidae</taxon>
        <taxon>Dendrobatinae</taxon>
        <taxon>Ranitomeya</taxon>
    </lineage>
</organism>
<dbReference type="SUPFAM" id="SSF57302">
    <property type="entry name" value="Snake toxin-like"/>
    <property type="match status" value="1"/>
</dbReference>
<protein>
    <recommendedName>
        <fullName evidence="3">Sodefrin-like factor</fullName>
    </recommendedName>
</protein>
<proteinExistence type="predicted"/>
<reference evidence="1" key="1">
    <citation type="submission" date="2023-07" db="EMBL/GenBank/DDBJ databases">
        <authorList>
            <person name="Stuckert A."/>
        </authorList>
    </citation>
    <scope>NUCLEOTIDE SEQUENCE</scope>
</reference>
<evidence type="ECO:0000313" key="1">
    <source>
        <dbReference type="EMBL" id="CAJ0933853.1"/>
    </source>
</evidence>
<evidence type="ECO:0008006" key="3">
    <source>
        <dbReference type="Google" id="ProtNLM"/>
    </source>
</evidence>
<dbReference type="Gene3D" id="2.10.60.10">
    <property type="entry name" value="CD59"/>
    <property type="match status" value="1"/>
</dbReference>
<dbReference type="InterPro" id="IPR045860">
    <property type="entry name" value="Snake_toxin-like_sf"/>
</dbReference>
<dbReference type="Proteomes" id="UP001176940">
    <property type="component" value="Unassembled WGS sequence"/>
</dbReference>
<evidence type="ECO:0000313" key="2">
    <source>
        <dbReference type="Proteomes" id="UP001176940"/>
    </source>
</evidence>
<sequence>MIKVLHKFIHGKQYSVKTCFFLLSFSSSALVPSRNSTQNGLVCRTCTSPDSTWCYTSDTMQCTGDEDMCILQTTKITDCGSLVEEVMALVGHCQLVMMVVVVEHQVVVGKAI</sequence>
<comment type="caution">
    <text evidence="1">The sequence shown here is derived from an EMBL/GenBank/DDBJ whole genome shotgun (WGS) entry which is preliminary data.</text>
</comment>
<accession>A0ABN9L875</accession>
<gene>
    <name evidence="1" type="ORF">RIMI_LOCUS5680121</name>
</gene>
<keyword evidence="2" id="KW-1185">Reference proteome</keyword>
<dbReference type="CDD" id="cd23572">
    <property type="entry name" value="TFP_LU_ECD_PINLYP_rpt2"/>
    <property type="match status" value="1"/>
</dbReference>
<name>A0ABN9L875_9NEOB</name>